<protein>
    <submittedName>
        <fullName evidence="1">Uncharacterized protein</fullName>
    </submittedName>
</protein>
<dbReference type="AlphaFoldDB" id="A0A0F9DHN4"/>
<comment type="caution">
    <text evidence="1">The sequence shown here is derived from an EMBL/GenBank/DDBJ whole genome shotgun (WGS) entry which is preliminary data.</text>
</comment>
<proteinExistence type="predicted"/>
<sequence>MSGGAACTCPRSATRRDTWRIVQYHCNHSKFNGSRYTPSDYSEIRCNRCHYVWRTRAAYVETLKMEEI</sequence>
<name>A0A0F9DHN4_9ZZZZ</name>
<reference evidence="1" key="1">
    <citation type="journal article" date="2015" name="Nature">
        <title>Complex archaea that bridge the gap between prokaryotes and eukaryotes.</title>
        <authorList>
            <person name="Spang A."/>
            <person name="Saw J.H."/>
            <person name="Jorgensen S.L."/>
            <person name="Zaremba-Niedzwiedzka K."/>
            <person name="Martijn J."/>
            <person name="Lind A.E."/>
            <person name="van Eijk R."/>
            <person name="Schleper C."/>
            <person name="Guy L."/>
            <person name="Ettema T.J."/>
        </authorList>
    </citation>
    <scope>NUCLEOTIDE SEQUENCE</scope>
</reference>
<gene>
    <name evidence="1" type="ORF">LCGC14_2198180</name>
</gene>
<dbReference type="EMBL" id="LAZR01028907">
    <property type="protein sequence ID" value="KKL61154.1"/>
    <property type="molecule type" value="Genomic_DNA"/>
</dbReference>
<organism evidence="1">
    <name type="scientific">marine sediment metagenome</name>
    <dbReference type="NCBI Taxonomy" id="412755"/>
    <lineage>
        <taxon>unclassified sequences</taxon>
        <taxon>metagenomes</taxon>
        <taxon>ecological metagenomes</taxon>
    </lineage>
</organism>
<accession>A0A0F9DHN4</accession>
<evidence type="ECO:0000313" key="1">
    <source>
        <dbReference type="EMBL" id="KKL61154.1"/>
    </source>
</evidence>